<accession>D0LXR4</accession>
<dbReference type="SMART" id="SM00881">
    <property type="entry name" value="CoA_binding"/>
    <property type="match status" value="1"/>
</dbReference>
<dbReference type="HOGENOM" id="CLU_112567_0_0_7"/>
<dbReference type="Gene3D" id="3.40.50.720">
    <property type="entry name" value="NAD(P)-binding Rossmann-like Domain"/>
    <property type="match status" value="1"/>
</dbReference>
<evidence type="ECO:0000259" key="1">
    <source>
        <dbReference type="SMART" id="SM00881"/>
    </source>
</evidence>
<feature type="domain" description="CoA-binding" evidence="1">
    <location>
        <begin position="14"/>
        <end position="110"/>
    </location>
</feature>
<dbReference type="SUPFAM" id="SSF51735">
    <property type="entry name" value="NAD(P)-binding Rossmann-fold domains"/>
    <property type="match status" value="1"/>
</dbReference>
<keyword evidence="3" id="KW-1185">Reference proteome</keyword>
<dbReference type="InterPro" id="IPR036291">
    <property type="entry name" value="NAD(P)-bd_dom_sf"/>
</dbReference>
<dbReference type="AlphaFoldDB" id="D0LXR4"/>
<reference evidence="2 3" key="1">
    <citation type="journal article" date="2010" name="Stand. Genomic Sci.">
        <title>Complete genome sequence of Haliangium ochraceum type strain (SMP-2).</title>
        <authorList>
            <consortium name="US DOE Joint Genome Institute (JGI-PGF)"/>
            <person name="Ivanova N."/>
            <person name="Daum C."/>
            <person name="Lang E."/>
            <person name="Abt B."/>
            <person name="Kopitz M."/>
            <person name="Saunders E."/>
            <person name="Lapidus A."/>
            <person name="Lucas S."/>
            <person name="Glavina Del Rio T."/>
            <person name="Nolan M."/>
            <person name="Tice H."/>
            <person name="Copeland A."/>
            <person name="Cheng J.F."/>
            <person name="Chen F."/>
            <person name="Bruce D."/>
            <person name="Goodwin L."/>
            <person name="Pitluck S."/>
            <person name="Mavromatis K."/>
            <person name="Pati A."/>
            <person name="Mikhailova N."/>
            <person name="Chen A."/>
            <person name="Palaniappan K."/>
            <person name="Land M."/>
            <person name="Hauser L."/>
            <person name="Chang Y.J."/>
            <person name="Jeffries C.D."/>
            <person name="Detter J.C."/>
            <person name="Brettin T."/>
            <person name="Rohde M."/>
            <person name="Goker M."/>
            <person name="Bristow J."/>
            <person name="Markowitz V."/>
            <person name="Eisen J.A."/>
            <person name="Hugenholtz P."/>
            <person name="Kyrpides N.C."/>
            <person name="Klenk H.P."/>
        </authorList>
    </citation>
    <scope>NUCLEOTIDE SEQUENCE [LARGE SCALE GENOMIC DNA]</scope>
    <source>
        <strain evidence="3">DSM 14365 / CIP 107738 / JCM 11303 / AJ 13395 / SMP-2</strain>
    </source>
</reference>
<evidence type="ECO:0000313" key="2">
    <source>
        <dbReference type="EMBL" id="ACY17819.1"/>
    </source>
</evidence>
<dbReference type="Proteomes" id="UP000001880">
    <property type="component" value="Chromosome"/>
</dbReference>
<sequence length="144" mass="15770">MAILDDPADIRRALDDARTIAVWGARAASSAPAHYVPAYLHEQGYRVLPVNPYMIGDTLFGETVVGRLDALDTAVDIVDLFRRSDKIPALVDEILAMTPLPKLVWLQLGIRNDEAARALAAAGIDVVQDRCTLADHRAWGLGRR</sequence>
<dbReference type="EMBL" id="CP001804">
    <property type="protein sequence ID" value="ACY17819.1"/>
    <property type="molecule type" value="Genomic_DNA"/>
</dbReference>
<dbReference type="Pfam" id="PF13380">
    <property type="entry name" value="CoA_binding_2"/>
    <property type="match status" value="1"/>
</dbReference>
<protein>
    <submittedName>
        <fullName evidence="2">CoA-binding protein</fullName>
    </submittedName>
</protein>
<dbReference type="InterPro" id="IPR003781">
    <property type="entry name" value="CoA-bd"/>
</dbReference>
<dbReference type="KEGG" id="hoh:Hoch_5334"/>
<dbReference type="RefSeq" id="WP_012830411.1">
    <property type="nucleotide sequence ID" value="NC_013440.1"/>
</dbReference>
<evidence type="ECO:0000313" key="3">
    <source>
        <dbReference type="Proteomes" id="UP000001880"/>
    </source>
</evidence>
<proteinExistence type="predicted"/>
<dbReference type="PANTHER" id="PTHR33303">
    <property type="entry name" value="CYTOPLASMIC PROTEIN-RELATED"/>
    <property type="match status" value="1"/>
</dbReference>
<gene>
    <name evidence="2" type="ordered locus">Hoch_5334</name>
</gene>
<organism evidence="2 3">
    <name type="scientific">Haliangium ochraceum (strain DSM 14365 / JCM 11303 / SMP-2)</name>
    <dbReference type="NCBI Taxonomy" id="502025"/>
    <lineage>
        <taxon>Bacteria</taxon>
        <taxon>Pseudomonadati</taxon>
        <taxon>Myxococcota</taxon>
        <taxon>Polyangia</taxon>
        <taxon>Haliangiales</taxon>
        <taxon>Kofleriaceae</taxon>
        <taxon>Haliangium</taxon>
    </lineage>
</organism>
<dbReference type="OrthoDB" id="9804695at2"/>
<name>D0LXR4_HALO1</name>
<dbReference type="STRING" id="502025.Hoch_5334"/>
<dbReference type="PANTHER" id="PTHR33303:SF2">
    <property type="entry name" value="COA-BINDING DOMAIN-CONTAINING PROTEIN"/>
    <property type="match status" value="1"/>
</dbReference>
<dbReference type="eggNOG" id="COG1832">
    <property type="taxonomic scope" value="Bacteria"/>
</dbReference>